<dbReference type="AlphaFoldDB" id="W6JTB0"/>
<evidence type="ECO:0000259" key="1">
    <source>
        <dbReference type="Pfam" id="PF18859"/>
    </source>
</evidence>
<dbReference type="Pfam" id="PF18859">
    <property type="entry name" value="acVLRF1"/>
    <property type="match status" value="1"/>
</dbReference>
<sequence>MPLVSTSSPSGAQATPRIIEVAPERLSAWLAGFAERHGGEPPRGVPHSVTAPDGVVARFDYFDHDPFGVILVRRGGYAVGRVRNGRLLLHKVGTRYVQGKTAAGGWSQQRYARRRENQADELVTAVADHAARILVDLAHVAEETGEIPVGGIPVTPGLVVGGDRQLVGNVLSDKRLTSLRDLPRRSLYDIGDPNRAVLETAVKRATAVRISLGETP</sequence>
<organism evidence="2 3">
    <name type="scientific">Nostocoides australiense Ben110</name>
    <dbReference type="NCBI Taxonomy" id="1193182"/>
    <lineage>
        <taxon>Bacteria</taxon>
        <taxon>Bacillati</taxon>
        <taxon>Actinomycetota</taxon>
        <taxon>Actinomycetes</taxon>
        <taxon>Micrococcales</taxon>
        <taxon>Intrasporangiaceae</taxon>
        <taxon>Nostocoides</taxon>
    </lineage>
</organism>
<dbReference type="STRING" id="1193182.BN11_1010012"/>
<evidence type="ECO:0000313" key="2">
    <source>
        <dbReference type="EMBL" id="CCH71655.1"/>
    </source>
</evidence>
<dbReference type="SUPFAM" id="SSF53137">
    <property type="entry name" value="Translational machinery components"/>
    <property type="match status" value="1"/>
</dbReference>
<reference evidence="2 3" key="1">
    <citation type="journal article" date="2013" name="ISME J.">
        <title>A metabolic model for members of the genus Tetrasphaera involved in enhanced biological phosphorus removal.</title>
        <authorList>
            <person name="Kristiansen R."/>
            <person name="Nguyen H.T.T."/>
            <person name="Saunders A.M."/>
            <person name="Nielsen J.L."/>
            <person name="Wimmer R."/>
            <person name="Le V.Q."/>
            <person name="McIlroy S.J."/>
            <person name="Petrovski S."/>
            <person name="Seviour R.J."/>
            <person name="Calteau A."/>
            <person name="Nielsen K.L."/>
            <person name="Nielsen P.H."/>
        </authorList>
    </citation>
    <scope>NUCLEOTIDE SEQUENCE [LARGE SCALE GENOMIC DNA]</scope>
    <source>
        <strain evidence="2 3">Ben110</strain>
    </source>
</reference>
<comment type="caution">
    <text evidence="2">The sequence shown here is derived from an EMBL/GenBank/DDBJ whole genome shotgun (WGS) entry which is preliminary data.</text>
</comment>
<dbReference type="InterPro" id="IPR040783">
    <property type="entry name" value="VLRF1"/>
</dbReference>
<accession>W6JTB0</accession>
<evidence type="ECO:0000313" key="3">
    <source>
        <dbReference type="Proteomes" id="UP000035763"/>
    </source>
</evidence>
<gene>
    <name evidence="2" type="ORF">BN11_1010012</name>
</gene>
<dbReference type="Proteomes" id="UP000035763">
    <property type="component" value="Unassembled WGS sequence"/>
</dbReference>
<keyword evidence="3" id="KW-1185">Reference proteome</keyword>
<feature type="domain" description="Actinobacteria/chloroflexi VLRF1 release factor" evidence="1">
    <location>
        <begin position="66"/>
        <end position="210"/>
    </location>
</feature>
<protein>
    <recommendedName>
        <fullName evidence="1">Actinobacteria/chloroflexi VLRF1 release factor domain-containing protein</fullName>
    </recommendedName>
</protein>
<name>W6JTB0_9MICO</name>
<dbReference type="EMBL" id="CAJA01000004">
    <property type="protein sequence ID" value="CCH71655.1"/>
    <property type="molecule type" value="Genomic_DNA"/>
</dbReference>
<proteinExistence type="predicted"/>
<dbReference type="NCBIfam" id="NF041024">
    <property type="entry name" value="acVLRF1_NCBI"/>
    <property type="match status" value="1"/>
</dbReference>
<dbReference type="InterPro" id="IPR042226">
    <property type="entry name" value="eFR1_2_sf"/>
</dbReference>
<dbReference type="Gene3D" id="3.30.420.60">
    <property type="entry name" value="eRF1 domain 2"/>
    <property type="match status" value="1"/>
</dbReference>